<dbReference type="RefSeq" id="YP_004322268.1">
    <property type="nucleotide sequence ID" value="NC_015279.1"/>
</dbReference>
<feature type="domain" description="Tail sheath protein C-terminal" evidence="9">
    <location>
        <begin position="636"/>
        <end position="735"/>
    </location>
</feature>
<evidence type="ECO:0000313" key="11">
    <source>
        <dbReference type="Proteomes" id="UP000006524"/>
    </source>
</evidence>
<gene>
    <name evidence="10" type="primary">gp18</name>
    <name evidence="10" type="ORF">SSM2_112</name>
</gene>
<dbReference type="Proteomes" id="UP000006524">
    <property type="component" value="Segment"/>
</dbReference>
<name>E3SJ06_9CAUD</name>
<dbReference type="KEGG" id="vg:10326744"/>
<sequence length="748" mass="80313">MATPQLSPGVQIREVDLTVGRAENVLDNIGAIAGPFPLGPVDDPIDVATEQDLIGVFGKPLSTDSQYEYWMSASSFLSYGGVLKVVRTDGDNLKNANAGVGIASTTTLKIKNYDDYINNYADATNYNYAAKYPGSWANGLKVCVIDDLADQRIGIGTTAPSQAGIEIGLGVTCSLSGVVIAGLGTTTAFDGYLKGIVTGINTDAAGGDSSVDVKIVSRVETVGSGATETRVDYAESNRGKAFAVSDNLHFMTTAGVKTDGLGYTLSVTSVKDWYDEQTLGLTNSTVYWKSIAPKPIANNYSEERNGGGDALHIVVVDDEGSISGIQGNILEKHVSLSKAIDSVSSVNSPQKVWYQDYLADFSENLFAAGNPSSAADTYHGTAPRAVGFTSVSGTKSESFTAETTAGGLWGQNAQDVYFSAVGNVTYQLGGGKDYSGGIPATGDNGGMSTSLGNLKTSYQLFENKDEIAVDYLIMGPGCSTENESQAKANFLISLAEGRKDCMATVGPHRANLVNVTNTTDQTDNLIQYFSVLNSSSYAVFDTGYKFTYDRFNNKFRYIPTNADVAGLMTRTAIEAYPWFSPAGEQRGIINNAIKLAYNPTKAQRDKLYPARINSVITKPGIGTLLFGDKTALSYASAFDRINVRRLFLTIEQALERAAEAQLFELNDELTRANFRNIVEPYLRDVQAKRGLYGFLVVCDTSNNTPDIIDNNEFRADIFLKPAKSINYITLTFVATRTGVSFEEVAGRV</sequence>
<proteinExistence type="inferred from homology"/>
<dbReference type="PANTHER" id="PTHR35861">
    <property type="match status" value="1"/>
</dbReference>
<keyword evidence="7" id="KW-1160">Virus entry into host cell</keyword>
<evidence type="ECO:0000256" key="6">
    <source>
        <dbReference type="ARBA" id="ARBA00023009"/>
    </source>
</evidence>
<keyword evidence="6" id="KW-1171">Viral genome ejection through host cell envelope</keyword>
<reference evidence="10 11" key="1">
    <citation type="journal article" date="2010" name="Environ. Microbiol.">
        <title>Genomic analysis of oceanic cyanobacterial myoviruses compared with T4-like myoviruses from diverse hosts and environments.</title>
        <authorList>
            <person name="Sullivan M.B."/>
            <person name="Huang K.H."/>
            <person name="Ignacio-Espinoza J.C."/>
            <person name="Berlin A.M."/>
            <person name="Kelly L."/>
            <person name="Weigele P.R."/>
            <person name="DeFrancesco A.S."/>
            <person name="Kern S.E."/>
            <person name="Thompson L.R."/>
            <person name="Young S."/>
            <person name="Yandava C."/>
            <person name="Fu R."/>
            <person name="Krastins B."/>
            <person name="Chase M."/>
            <person name="Sarracino D."/>
            <person name="Osburne M.S."/>
            <person name="Henn M.R."/>
            <person name="Chisholm S.W."/>
        </authorList>
    </citation>
    <scope>NUCLEOTIDE SEQUENCE [LARGE SCALE GENOMIC DNA]</scope>
    <source>
        <strain evidence="10">8017-1</strain>
    </source>
</reference>
<dbReference type="EMBL" id="GU071095">
    <property type="protein sequence ID" value="ADO97454.1"/>
    <property type="molecule type" value="Genomic_DNA"/>
</dbReference>
<keyword evidence="5" id="KW-1229">Viral tail sheath protein</keyword>
<accession>E3SJ06</accession>
<dbReference type="Gene3D" id="3.40.50.11780">
    <property type="match status" value="2"/>
</dbReference>
<dbReference type="GO" id="GO:0099000">
    <property type="term" value="P:symbiont genome ejection through host cell envelope, contractile tail mechanism"/>
    <property type="evidence" value="ECO:0007669"/>
    <property type="project" value="UniProtKB-KW"/>
</dbReference>
<keyword evidence="3" id="KW-1227">Viral tail protein</keyword>
<evidence type="ECO:0000256" key="5">
    <source>
        <dbReference type="ARBA" id="ARBA00023003"/>
    </source>
</evidence>
<evidence type="ECO:0000256" key="4">
    <source>
        <dbReference type="ARBA" id="ARBA00022766"/>
    </source>
</evidence>
<keyword evidence="11" id="KW-1185">Reference proteome</keyword>
<organism evidence="10 11">
    <name type="scientific">Synechococcus phage S-SM2</name>
    <dbReference type="NCBI Taxonomy" id="444860"/>
    <lineage>
        <taxon>Viruses</taxon>
        <taxon>Duplodnaviria</taxon>
        <taxon>Heunggongvirae</taxon>
        <taxon>Uroviricota</taxon>
        <taxon>Caudoviricetes</taxon>
        <taxon>Pantevenvirales</taxon>
        <taxon>Kyanoviridae</taxon>
        <taxon>Nilusvirus</taxon>
        <taxon>Nilusvirus ssm2</taxon>
    </lineage>
</organism>
<protein>
    <submittedName>
        <fullName evidence="10">Tail sheath monomer</fullName>
    </submittedName>
</protein>
<evidence type="ECO:0000256" key="1">
    <source>
        <dbReference type="ARBA" id="ARBA00008005"/>
    </source>
</evidence>
<dbReference type="InterPro" id="IPR052042">
    <property type="entry name" value="Tail_sheath_structural"/>
</dbReference>
<dbReference type="GO" id="GO:0098027">
    <property type="term" value="C:virus tail, sheath"/>
    <property type="evidence" value="ECO:0007669"/>
    <property type="project" value="UniProtKB-KW"/>
</dbReference>
<evidence type="ECO:0000256" key="3">
    <source>
        <dbReference type="ARBA" id="ARBA00022732"/>
    </source>
</evidence>
<evidence type="ECO:0000259" key="9">
    <source>
        <dbReference type="Pfam" id="PF17482"/>
    </source>
</evidence>
<dbReference type="InterPro" id="IPR035089">
    <property type="entry name" value="Phage_sheath_subtilisin"/>
</dbReference>
<comment type="similarity">
    <text evidence="1">Belongs to the myoviridae tail sheath protein family.</text>
</comment>
<evidence type="ECO:0000313" key="10">
    <source>
        <dbReference type="EMBL" id="ADO97454.1"/>
    </source>
</evidence>
<evidence type="ECO:0000256" key="7">
    <source>
        <dbReference type="ARBA" id="ARBA00023296"/>
    </source>
</evidence>
<dbReference type="Pfam" id="PF17482">
    <property type="entry name" value="Phage_sheath_1C"/>
    <property type="match status" value="1"/>
</dbReference>
<feature type="domain" description="Tail sheath protein subtilisin-like" evidence="8">
    <location>
        <begin position="478"/>
        <end position="631"/>
    </location>
</feature>
<evidence type="ECO:0000259" key="8">
    <source>
        <dbReference type="Pfam" id="PF04984"/>
    </source>
</evidence>
<evidence type="ECO:0000256" key="2">
    <source>
        <dbReference type="ARBA" id="ARBA00022595"/>
    </source>
</evidence>
<keyword evidence="5" id="KW-0946">Virion</keyword>
<keyword evidence="2" id="KW-1162">Viral penetration into host cytoplasm</keyword>
<dbReference type="InterPro" id="IPR020287">
    <property type="entry name" value="Tail_sheath_C"/>
</dbReference>
<dbReference type="OrthoDB" id="879at10239"/>
<dbReference type="GeneID" id="10326744"/>
<dbReference type="Pfam" id="PF04984">
    <property type="entry name" value="Phage_sheath_1"/>
    <property type="match status" value="1"/>
</dbReference>
<keyword evidence="4" id="KW-1242">Viral contractile tail ejection system</keyword>
<dbReference type="PANTHER" id="PTHR35861:SF2">
    <property type="entry name" value="FELS-2 PROPHAGE PROTEIN"/>
    <property type="match status" value="1"/>
</dbReference>